<gene>
    <name evidence="3" type="ORF">OM076_20915</name>
</gene>
<comment type="caution">
    <text evidence="3">The sequence shown here is derived from an EMBL/GenBank/DDBJ whole genome shotgun (WGS) entry which is preliminary data.</text>
</comment>
<dbReference type="RefSeq" id="WP_270041984.1">
    <property type="nucleotide sequence ID" value="NZ_JAPDOD010000020.1"/>
</dbReference>
<dbReference type="Gene3D" id="3.30.70.1060">
    <property type="entry name" value="Dimeric alpha+beta barrel"/>
    <property type="match status" value="1"/>
</dbReference>
<dbReference type="PANTHER" id="PTHR35174:SF3">
    <property type="entry name" value="BLL7171 PROTEIN"/>
    <property type="match status" value="1"/>
</dbReference>
<accession>A0A9X3MUR3</accession>
<proteinExistence type="inferred from homology"/>
<feature type="domain" description="YCII-related" evidence="2">
    <location>
        <begin position="1"/>
        <end position="114"/>
    </location>
</feature>
<protein>
    <submittedName>
        <fullName evidence="3">YciI family protein</fullName>
    </submittedName>
</protein>
<dbReference type="Proteomes" id="UP001149140">
    <property type="component" value="Unassembled WGS sequence"/>
</dbReference>
<reference evidence="3" key="1">
    <citation type="submission" date="2022-10" db="EMBL/GenBank/DDBJ databases">
        <title>The WGS of Solirubrobacter ginsenosidimutans DSM 21036.</title>
        <authorList>
            <person name="Jiang Z."/>
        </authorList>
    </citation>
    <scope>NUCLEOTIDE SEQUENCE</scope>
    <source>
        <strain evidence="3">DSM 21036</strain>
    </source>
</reference>
<dbReference type="SUPFAM" id="SSF54909">
    <property type="entry name" value="Dimeric alpha+beta barrel"/>
    <property type="match status" value="1"/>
</dbReference>
<evidence type="ECO:0000313" key="4">
    <source>
        <dbReference type="Proteomes" id="UP001149140"/>
    </source>
</evidence>
<evidence type="ECO:0000256" key="1">
    <source>
        <dbReference type="ARBA" id="ARBA00007689"/>
    </source>
</evidence>
<dbReference type="InterPro" id="IPR011008">
    <property type="entry name" value="Dimeric_a/b-barrel"/>
</dbReference>
<dbReference type="Pfam" id="PF03795">
    <property type="entry name" value="YCII"/>
    <property type="match status" value="1"/>
</dbReference>
<comment type="similarity">
    <text evidence="1">Belongs to the YciI family.</text>
</comment>
<dbReference type="InterPro" id="IPR005545">
    <property type="entry name" value="YCII"/>
</dbReference>
<keyword evidence="4" id="KW-1185">Reference proteome</keyword>
<evidence type="ECO:0000259" key="2">
    <source>
        <dbReference type="Pfam" id="PF03795"/>
    </source>
</evidence>
<sequence>MLFYALIYNDESMYAEATPEESAAIFQAHGEFGQAARDAGVFAGGDGLQGTQSATTVRVRDGERMLTDGPFSETKEQLGGFYALECKDLDEALAWAAKIPEAKFGAVEVRPVIDYAALESAPSGAEATA</sequence>
<name>A0A9X3MUR3_9ACTN</name>
<dbReference type="EMBL" id="JAPDOD010000020">
    <property type="protein sequence ID" value="MDA0162747.1"/>
    <property type="molecule type" value="Genomic_DNA"/>
</dbReference>
<organism evidence="3 4">
    <name type="scientific">Solirubrobacter ginsenosidimutans</name>
    <dbReference type="NCBI Taxonomy" id="490573"/>
    <lineage>
        <taxon>Bacteria</taxon>
        <taxon>Bacillati</taxon>
        <taxon>Actinomycetota</taxon>
        <taxon>Thermoleophilia</taxon>
        <taxon>Solirubrobacterales</taxon>
        <taxon>Solirubrobacteraceae</taxon>
        <taxon>Solirubrobacter</taxon>
    </lineage>
</organism>
<evidence type="ECO:0000313" key="3">
    <source>
        <dbReference type="EMBL" id="MDA0162747.1"/>
    </source>
</evidence>
<dbReference type="AlphaFoldDB" id="A0A9X3MUR3"/>
<dbReference type="PANTHER" id="PTHR35174">
    <property type="entry name" value="BLL7171 PROTEIN-RELATED"/>
    <property type="match status" value="1"/>
</dbReference>